<evidence type="ECO:0000313" key="1">
    <source>
        <dbReference type="EMBL" id="JAD41074.1"/>
    </source>
</evidence>
<name>A0A0A8ZNW0_ARUDO</name>
<reference evidence="1" key="1">
    <citation type="submission" date="2014-09" db="EMBL/GenBank/DDBJ databases">
        <authorList>
            <person name="Magalhaes I.L.F."/>
            <person name="Oliveira U."/>
            <person name="Santos F.R."/>
            <person name="Vidigal T.H.D.A."/>
            <person name="Brescovit A.D."/>
            <person name="Santos A.J."/>
        </authorList>
    </citation>
    <scope>NUCLEOTIDE SEQUENCE</scope>
    <source>
        <tissue evidence="1">Shoot tissue taken approximately 20 cm above the soil surface</tissue>
    </source>
</reference>
<organism evidence="1">
    <name type="scientific">Arundo donax</name>
    <name type="common">Giant reed</name>
    <name type="synonym">Donax arundinaceus</name>
    <dbReference type="NCBI Taxonomy" id="35708"/>
    <lineage>
        <taxon>Eukaryota</taxon>
        <taxon>Viridiplantae</taxon>
        <taxon>Streptophyta</taxon>
        <taxon>Embryophyta</taxon>
        <taxon>Tracheophyta</taxon>
        <taxon>Spermatophyta</taxon>
        <taxon>Magnoliopsida</taxon>
        <taxon>Liliopsida</taxon>
        <taxon>Poales</taxon>
        <taxon>Poaceae</taxon>
        <taxon>PACMAD clade</taxon>
        <taxon>Arundinoideae</taxon>
        <taxon>Arundineae</taxon>
        <taxon>Arundo</taxon>
    </lineage>
</organism>
<proteinExistence type="predicted"/>
<dbReference type="EMBL" id="GBRH01256821">
    <property type="protein sequence ID" value="JAD41074.1"/>
    <property type="molecule type" value="Transcribed_RNA"/>
</dbReference>
<sequence>MHLSKIQNIFSSGYDQRRLFSKMKGTNTCIAYQQVDHMYTKFILSTAAPAGHKLYNPA</sequence>
<protein>
    <submittedName>
        <fullName evidence="1">Uncharacterized protein</fullName>
    </submittedName>
</protein>
<reference evidence="1" key="2">
    <citation type="journal article" date="2015" name="Data Brief">
        <title>Shoot transcriptome of the giant reed, Arundo donax.</title>
        <authorList>
            <person name="Barrero R.A."/>
            <person name="Guerrero F.D."/>
            <person name="Moolhuijzen P."/>
            <person name="Goolsby J.A."/>
            <person name="Tidwell J."/>
            <person name="Bellgard S.E."/>
            <person name="Bellgard M.I."/>
        </authorList>
    </citation>
    <scope>NUCLEOTIDE SEQUENCE</scope>
    <source>
        <tissue evidence="1">Shoot tissue taken approximately 20 cm above the soil surface</tissue>
    </source>
</reference>
<accession>A0A0A8ZNW0</accession>
<dbReference type="AlphaFoldDB" id="A0A0A8ZNW0"/>